<reference evidence="1 2" key="1">
    <citation type="journal article" date="2013" name="Curr. Biol.">
        <title>The Genome of the Foraminiferan Reticulomyxa filosa.</title>
        <authorList>
            <person name="Glockner G."/>
            <person name="Hulsmann N."/>
            <person name="Schleicher M."/>
            <person name="Noegel A.A."/>
            <person name="Eichinger L."/>
            <person name="Gallinger C."/>
            <person name="Pawlowski J."/>
            <person name="Sierra R."/>
            <person name="Euteneuer U."/>
            <person name="Pillet L."/>
            <person name="Moustafa A."/>
            <person name="Platzer M."/>
            <person name="Groth M."/>
            <person name="Szafranski K."/>
            <person name="Schliwa M."/>
        </authorList>
    </citation>
    <scope>NUCLEOTIDE SEQUENCE [LARGE SCALE GENOMIC DNA]</scope>
</reference>
<gene>
    <name evidence="1" type="ORF">RFI_04236</name>
</gene>
<organism evidence="1 2">
    <name type="scientific">Reticulomyxa filosa</name>
    <dbReference type="NCBI Taxonomy" id="46433"/>
    <lineage>
        <taxon>Eukaryota</taxon>
        <taxon>Sar</taxon>
        <taxon>Rhizaria</taxon>
        <taxon>Retaria</taxon>
        <taxon>Foraminifera</taxon>
        <taxon>Monothalamids</taxon>
        <taxon>Reticulomyxidae</taxon>
        <taxon>Reticulomyxa</taxon>
    </lineage>
</organism>
<dbReference type="Proteomes" id="UP000023152">
    <property type="component" value="Unassembled WGS sequence"/>
</dbReference>
<dbReference type="AlphaFoldDB" id="X6P451"/>
<name>X6P451_RETFI</name>
<dbReference type="EMBL" id="ASPP01003854">
    <property type="protein sequence ID" value="ETO32878.1"/>
    <property type="molecule type" value="Genomic_DNA"/>
</dbReference>
<sequence>MIDYLLFYITYYTLYIIYHTFVNVEGTAVQEQFDRKYFAATEAVKELHEKLEALATKPDEKQVLLSLMAYRDTLSEKVLQKSLSNRVSRIIDGTLKKLQDVLCPLRDNKHKISEETSAQRDAEKQFHKQALEGTLRQLDQKSERDTFTSEALHQFSTLDKAKLSSESVVFDVNLFQQTYERFLQAAKESYLQEQQAKNTLPWVFRSSSEREAARLSPEQKEREYFKRVREWEQGRNNVDAPSCGYGGSHIFGISFFFLKKETKCKTKKQFHLLLIYTKLIITFKHKLSCVIWDCHSYQNMPLFFAFLS</sequence>
<comment type="caution">
    <text evidence="1">The sequence shown here is derived from an EMBL/GenBank/DDBJ whole genome shotgun (WGS) entry which is preliminary data.</text>
</comment>
<accession>X6P451</accession>
<protein>
    <submittedName>
        <fullName evidence="1">Uncharacterized protein</fullName>
    </submittedName>
</protein>
<evidence type="ECO:0000313" key="2">
    <source>
        <dbReference type="Proteomes" id="UP000023152"/>
    </source>
</evidence>
<proteinExistence type="predicted"/>
<evidence type="ECO:0000313" key="1">
    <source>
        <dbReference type="EMBL" id="ETO32878.1"/>
    </source>
</evidence>
<keyword evidence="2" id="KW-1185">Reference proteome</keyword>